<organism evidence="13 14">
    <name type="scientific">Candidatus Uhrbacteria bacterium RIFCSPLOWO2_01_FULL_47_25</name>
    <dbReference type="NCBI Taxonomy" id="1802402"/>
    <lineage>
        <taxon>Bacteria</taxon>
        <taxon>Candidatus Uhriibacteriota</taxon>
    </lineage>
</organism>
<dbReference type="PANTHER" id="PTHR21015:SF27">
    <property type="entry name" value="UDP-N-ACETYLGLUCOSAMINE--N-ACETYLMURAMYL-(PENTAPEPTIDE) PYROPHOSPHORYL-UNDECAPRENOL N-ACETYLGLUCOSAMINE TRANSFERASE"/>
    <property type="match status" value="1"/>
</dbReference>
<evidence type="ECO:0000256" key="5">
    <source>
        <dbReference type="ARBA" id="ARBA00022960"/>
    </source>
</evidence>
<comment type="function">
    <text evidence="10">Cell wall formation. Catalyzes the transfer of a GlcNAc subunit on undecaprenyl-pyrophosphoryl-MurNAc-pentapeptide (lipid intermediate I) to form undecaprenyl-pyrophosphoryl-MurNAc-(pentapeptide)GlcNAc (lipid intermediate II).</text>
</comment>
<feature type="binding site" evidence="10">
    <location>
        <position position="163"/>
    </location>
    <ligand>
        <name>UDP-N-acetyl-alpha-D-glucosamine</name>
        <dbReference type="ChEBI" id="CHEBI:57705"/>
    </ligand>
</feature>
<feature type="binding site" evidence="10">
    <location>
        <begin position="13"/>
        <end position="15"/>
    </location>
    <ligand>
        <name>UDP-N-acetyl-alpha-D-glucosamine</name>
        <dbReference type="ChEBI" id="CHEBI:57705"/>
    </ligand>
</feature>
<proteinExistence type="inferred from homology"/>
<dbReference type="GO" id="GO:0008360">
    <property type="term" value="P:regulation of cell shape"/>
    <property type="evidence" value="ECO:0007669"/>
    <property type="project" value="UniProtKB-KW"/>
</dbReference>
<keyword evidence="2 10" id="KW-0132">Cell division</keyword>
<comment type="catalytic activity">
    <reaction evidence="10">
        <text>di-trans,octa-cis-undecaprenyl diphospho-N-acetyl-alpha-D-muramoyl-L-alanyl-D-glutamyl-meso-2,6-diaminopimeloyl-D-alanyl-D-alanine + UDP-N-acetyl-alpha-D-glucosamine = di-trans,octa-cis-undecaprenyl diphospho-[N-acetyl-alpha-D-glucosaminyl-(1-&gt;4)]-N-acetyl-alpha-D-muramoyl-L-alanyl-D-glutamyl-meso-2,6-diaminopimeloyl-D-alanyl-D-alanine + UDP + H(+)</text>
        <dbReference type="Rhea" id="RHEA:31227"/>
        <dbReference type="ChEBI" id="CHEBI:15378"/>
        <dbReference type="ChEBI" id="CHEBI:57705"/>
        <dbReference type="ChEBI" id="CHEBI:58223"/>
        <dbReference type="ChEBI" id="CHEBI:61387"/>
        <dbReference type="ChEBI" id="CHEBI:61388"/>
        <dbReference type="EC" id="2.4.1.227"/>
    </reaction>
</comment>
<evidence type="ECO:0000256" key="1">
    <source>
        <dbReference type="ARBA" id="ARBA00022475"/>
    </source>
</evidence>
<evidence type="ECO:0000256" key="7">
    <source>
        <dbReference type="ARBA" id="ARBA00023136"/>
    </source>
</evidence>
<reference evidence="13 14" key="1">
    <citation type="journal article" date="2016" name="Nat. Commun.">
        <title>Thousands of microbial genomes shed light on interconnected biogeochemical processes in an aquifer system.</title>
        <authorList>
            <person name="Anantharaman K."/>
            <person name="Brown C.T."/>
            <person name="Hug L.A."/>
            <person name="Sharon I."/>
            <person name="Castelle C.J."/>
            <person name="Probst A.J."/>
            <person name="Thomas B.C."/>
            <person name="Singh A."/>
            <person name="Wilkins M.J."/>
            <person name="Karaoz U."/>
            <person name="Brodie E.L."/>
            <person name="Williams K.H."/>
            <person name="Hubbard S.S."/>
            <person name="Banfield J.F."/>
        </authorList>
    </citation>
    <scope>NUCLEOTIDE SEQUENCE [LARGE SCALE GENOMIC DNA]</scope>
</reference>
<dbReference type="AlphaFoldDB" id="A0A1F7UPI6"/>
<evidence type="ECO:0000256" key="9">
    <source>
        <dbReference type="ARBA" id="ARBA00023316"/>
    </source>
</evidence>
<dbReference type="GO" id="GO:0005975">
    <property type="term" value="P:carbohydrate metabolic process"/>
    <property type="evidence" value="ECO:0007669"/>
    <property type="project" value="InterPro"/>
</dbReference>
<dbReference type="GO" id="GO:0071555">
    <property type="term" value="P:cell wall organization"/>
    <property type="evidence" value="ECO:0007669"/>
    <property type="project" value="UniProtKB-KW"/>
</dbReference>
<evidence type="ECO:0000313" key="13">
    <source>
        <dbReference type="EMBL" id="OGL80223.1"/>
    </source>
</evidence>
<feature type="binding site" evidence="10">
    <location>
        <position position="283"/>
    </location>
    <ligand>
        <name>UDP-N-acetyl-alpha-D-glucosamine</name>
        <dbReference type="ChEBI" id="CHEBI:57705"/>
    </ligand>
</feature>
<evidence type="ECO:0000256" key="10">
    <source>
        <dbReference type="HAMAP-Rule" id="MF_00033"/>
    </source>
</evidence>
<dbReference type="GO" id="GO:0005886">
    <property type="term" value="C:plasma membrane"/>
    <property type="evidence" value="ECO:0007669"/>
    <property type="project" value="UniProtKB-SubCell"/>
</dbReference>
<dbReference type="InterPro" id="IPR004276">
    <property type="entry name" value="GlycoTrans_28_N"/>
</dbReference>
<feature type="domain" description="Glycosyl transferase family 28 C-terminal" evidence="12">
    <location>
        <begin position="187"/>
        <end position="321"/>
    </location>
</feature>
<dbReference type="SUPFAM" id="SSF53756">
    <property type="entry name" value="UDP-Glycosyltransferase/glycogen phosphorylase"/>
    <property type="match status" value="1"/>
</dbReference>
<comment type="caution">
    <text evidence="10">Lacks conserved residue(s) required for the propagation of feature annotation.</text>
</comment>
<keyword evidence="6 10" id="KW-0573">Peptidoglycan synthesis</keyword>
<keyword evidence="1 10" id="KW-1003">Cell membrane</keyword>
<keyword evidence="4 10" id="KW-0808">Transferase</keyword>
<comment type="pathway">
    <text evidence="10">Cell wall biogenesis; peptidoglycan biosynthesis.</text>
</comment>
<evidence type="ECO:0000256" key="2">
    <source>
        <dbReference type="ARBA" id="ARBA00022618"/>
    </source>
</evidence>
<evidence type="ECO:0000259" key="12">
    <source>
        <dbReference type="Pfam" id="PF04101"/>
    </source>
</evidence>
<dbReference type="Proteomes" id="UP000176846">
    <property type="component" value="Unassembled WGS sequence"/>
</dbReference>
<protein>
    <recommendedName>
        <fullName evidence="10">UDP-N-acetylglucosamine--N-acetylmuramyl-(pentapeptide) pyrophosphoryl-undecaprenol N-acetylglucosamine transferase</fullName>
        <ecNumber evidence="10">2.4.1.227</ecNumber>
    </recommendedName>
    <alternativeName>
        <fullName evidence="10">Undecaprenyl-PP-MurNAc-pentapeptide-UDPGlcNAc GlcNAc transferase</fullName>
    </alternativeName>
</protein>
<gene>
    <name evidence="10" type="primary">murG</name>
    <name evidence="13" type="ORF">A2936_02550</name>
</gene>
<comment type="caution">
    <text evidence="13">The sequence shown here is derived from an EMBL/GenBank/DDBJ whole genome shotgun (WGS) entry which is preliminary data.</text>
</comment>
<dbReference type="CDD" id="cd03785">
    <property type="entry name" value="GT28_MurG"/>
    <property type="match status" value="1"/>
</dbReference>
<dbReference type="GO" id="GO:0051991">
    <property type="term" value="F:UDP-N-acetyl-D-glucosamine:N-acetylmuramoyl-L-alanyl-D-glutamyl-meso-2,6-diaminopimelyl-D-alanyl-D-alanine-diphosphoundecaprenol 4-beta-N-acetylglucosaminlytransferase activity"/>
    <property type="evidence" value="ECO:0007669"/>
    <property type="project" value="RHEA"/>
</dbReference>
<dbReference type="GO" id="GO:0051301">
    <property type="term" value="P:cell division"/>
    <property type="evidence" value="ECO:0007669"/>
    <property type="project" value="UniProtKB-KW"/>
</dbReference>
<accession>A0A1F7UPI6</accession>
<dbReference type="Pfam" id="PF04101">
    <property type="entry name" value="Glyco_tran_28_C"/>
    <property type="match status" value="1"/>
</dbReference>
<feature type="domain" description="Glycosyltransferase family 28 N-terminal" evidence="11">
    <location>
        <begin position="7"/>
        <end position="141"/>
    </location>
</feature>
<keyword evidence="5 10" id="KW-0133">Cell shape</keyword>
<dbReference type="EC" id="2.4.1.227" evidence="10"/>
<keyword evidence="8 10" id="KW-0131">Cell cycle</keyword>
<evidence type="ECO:0000259" key="11">
    <source>
        <dbReference type="Pfam" id="PF03033"/>
    </source>
</evidence>
<dbReference type="UniPathway" id="UPA00219"/>
<dbReference type="InterPro" id="IPR006009">
    <property type="entry name" value="GlcNAc_MurG"/>
</dbReference>
<keyword evidence="9 10" id="KW-0961">Cell wall biogenesis/degradation</keyword>
<name>A0A1F7UPI6_9BACT</name>
<evidence type="ECO:0000256" key="4">
    <source>
        <dbReference type="ARBA" id="ARBA00022679"/>
    </source>
</evidence>
<dbReference type="GO" id="GO:0009252">
    <property type="term" value="P:peptidoglycan biosynthetic process"/>
    <property type="evidence" value="ECO:0007669"/>
    <property type="project" value="UniProtKB-UniRule"/>
</dbReference>
<keyword evidence="7 10" id="KW-0472">Membrane</keyword>
<evidence type="ECO:0000256" key="8">
    <source>
        <dbReference type="ARBA" id="ARBA00023306"/>
    </source>
</evidence>
<comment type="subcellular location">
    <subcellularLocation>
        <location evidence="10">Cell membrane</location>
        <topology evidence="10">Peripheral membrane protein</topology>
        <orientation evidence="10">Cytoplasmic side</orientation>
    </subcellularLocation>
</comment>
<evidence type="ECO:0000256" key="6">
    <source>
        <dbReference type="ARBA" id="ARBA00022984"/>
    </source>
</evidence>
<sequence>MKKRKLLLSGGGTGGSVTPLLAIVEQARLKKLSYEFFWAGTAHGPERHMVENYGIIFFILPAGKWRRYWDWRNVAAPFLVAAGFLKSIWLLQKLHPDAVLTAGGFVSVPLVWASWCLRIPVTVHEQDVERGLANKLMSPFASLKTSVWPGHDKNSVVIGNLVRPSVLNGNPLAARRHFQTGSDLSLVLVMGGGTGALALNRLIIEALPFLAERVLLIHLTGAGKQISVQPSIYYHQQAFARAELPDFYAAAEVVVSRAGMGTISELACLGKAAIVIPIPDSHQEANAQAIAQRGAAIVLEQINLTANKFAQEVLNLVNNQAIREHYGRALHELIADGSKQFLEHLETIFIN</sequence>
<comment type="similarity">
    <text evidence="10">Belongs to the glycosyltransferase 28 family. MurG subfamily.</text>
</comment>
<dbReference type="PANTHER" id="PTHR21015">
    <property type="entry name" value="UDP-N-ACETYLGLUCOSAMINE--N-ACETYLMURAMYL-(PENTAPEPTIDE) PYROPHOSPHORYL-UNDECAPRENOL N-ACETYLGLUCOSAMINE TRANSFERASE 1"/>
    <property type="match status" value="1"/>
</dbReference>
<dbReference type="GO" id="GO:0050511">
    <property type="term" value="F:undecaprenyldiphospho-muramoylpentapeptide beta-N-acetylglucosaminyltransferase activity"/>
    <property type="evidence" value="ECO:0007669"/>
    <property type="project" value="UniProtKB-UniRule"/>
</dbReference>
<dbReference type="Pfam" id="PF03033">
    <property type="entry name" value="Glyco_transf_28"/>
    <property type="match status" value="1"/>
</dbReference>
<evidence type="ECO:0000256" key="3">
    <source>
        <dbReference type="ARBA" id="ARBA00022676"/>
    </source>
</evidence>
<dbReference type="InterPro" id="IPR007235">
    <property type="entry name" value="Glyco_trans_28_C"/>
</dbReference>
<dbReference type="HAMAP" id="MF_00033">
    <property type="entry name" value="MurG"/>
    <property type="match status" value="1"/>
</dbReference>
<dbReference type="EMBL" id="MGEK01000039">
    <property type="protein sequence ID" value="OGL80223.1"/>
    <property type="molecule type" value="Genomic_DNA"/>
</dbReference>
<keyword evidence="3 10" id="KW-0328">Glycosyltransferase</keyword>
<evidence type="ECO:0000313" key="14">
    <source>
        <dbReference type="Proteomes" id="UP000176846"/>
    </source>
</evidence>
<dbReference type="Gene3D" id="3.40.50.2000">
    <property type="entry name" value="Glycogen Phosphorylase B"/>
    <property type="match status" value="2"/>
</dbReference>